<feature type="domain" description="GP-PDE" evidence="2">
    <location>
        <begin position="82"/>
        <end position="357"/>
    </location>
</feature>
<dbReference type="GO" id="GO:0070291">
    <property type="term" value="P:N-acylethanolamine metabolic process"/>
    <property type="evidence" value="ECO:0007669"/>
    <property type="project" value="TreeGrafter"/>
</dbReference>
<dbReference type="InterPro" id="IPR030395">
    <property type="entry name" value="GP_PDE_dom"/>
</dbReference>
<dbReference type="SUPFAM" id="SSF51695">
    <property type="entry name" value="PLC-like phosphodiesterases"/>
    <property type="match status" value="1"/>
</dbReference>
<dbReference type="InterPro" id="IPR017946">
    <property type="entry name" value="PLC-like_Pdiesterase_TIM-brl"/>
</dbReference>
<evidence type="ECO:0000313" key="3">
    <source>
        <dbReference type="EMBL" id="JAV91425.1"/>
    </source>
</evidence>
<keyword evidence="1" id="KW-1133">Transmembrane helix</keyword>
<dbReference type="GO" id="GO:0005886">
    <property type="term" value="C:plasma membrane"/>
    <property type="evidence" value="ECO:0007669"/>
    <property type="project" value="TreeGrafter"/>
</dbReference>
<evidence type="ECO:0000313" key="4">
    <source>
        <dbReference type="EMBL" id="KAB0801948.1"/>
    </source>
</evidence>
<reference evidence="3" key="1">
    <citation type="journal article" date="2016" name="Sci. Rep.">
        <title>Molecular characterization of firefly nuptial gifts: a multi-omics approach sheds light on postcopulatory sexual selection.</title>
        <authorList>
            <person name="Al-Wathiqui N."/>
            <person name="Fallon T.R."/>
            <person name="South A."/>
            <person name="Weng J.K."/>
            <person name="Lewis S.M."/>
        </authorList>
    </citation>
    <scope>NUCLEOTIDE SEQUENCE</scope>
</reference>
<dbReference type="GO" id="GO:0008889">
    <property type="term" value="F:glycerophosphodiester phosphodiesterase activity"/>
    <property type="evidence" value="ECO:0007669"/>
    <property type="project" value="TreeGrafter"/>
</dbReference>
<keyword evidence="1" id="KW-0472">Membrane</keyword>
<dbReference type="PANTHER" id="PTHR46320">
    <property type="entry name" value="GLYCEROPHOSPHODIESTER PHOSPHODIESTERASE 1"/>
    <property type="match status" value="1"/>
</dbReference>
<evidence type="ECO:0000259" key="2">
    <source>
        <dbReference type="PROSITE" id="PS51704"/>
    </source>
</evidence>
<dbReference type="CDD" id="cd08573">
    <property type="entry name" value="GDPD_GDE1"/>
    <property type="match status" value="1"/>
</dbReference>
<dbReference type="FunCoup" id="A0A1Y1N414">
    <property type="interactions" value="301"/>
</dbReference>
<dbReference type="Pfam" id="PF03009">
    <property type="entry name" value="GDPD"/>
    <property type="match status" value="1"/>
</dbReference>
<dbReference type="EMBL" id="GEZM01015913">
    <property type="protein sequence ID" value="JAV91425.1"/>
    <property type="molecule type" value="Transcribed_RNA"/>
</dbReference>
<protein>
    <recommendedName>
        <fullName evidence="2">GP-PDE domain-containing protein</fullName>
    </recommendedName>
</protein>
<dbReference type="Proteomes" id="UP000327044">
    <property type="component" value="Unassembled WGS sequence"/>
</dbReference>
<keyword evidence="5" id="KW-1185">Reference proteome</keyword>
<dbReference type="OrthoDB" id="197419at2759"/>
<accession>A0A1Y1N414</accession>
<gene>
    <name evidence="4" type="ORF">PPYR_04134</name>
</gene>
<feature type="transmembrane region" description="Helical" evidence="1">
    <location>
        <begin position="9"/>
        <end position="28"/>
    </location>
</feature>
<dbReference type="GO" id="GO:0006580">
    <property type="term" value="P:ethanolamine metabolic process"/>
    <property type="evidence" value="ECO:0007669"/>
    <property type="project" value="TreeGrafter"/>
</dbReference>
<sequence>MCNTGLCGILKNCGLIFIYIYGSCHIAFEMIQTIIPIGIILIFIFTFGLYAVKVPPPDEDTVKKLIGLPLTEESENPTEYYMKTVAHRGAGLDAPENSLVAFDLCSKKGCNIIEFDVTLTADNVPVVFHDKTLDRVADSEKVLSKTLWEDLQKIDISVRHPYRERFINTRIPTLDETVQQLLKAEQRMFIDIKTQNGKIIDIILDLYEKYPSLHSMAVVTSFYPNIIYYIRRSNPKIVCSLAWRPYSFANVSYNAMTGPGERRSTNILKHLFLCLCDNLHEWLLPRLTYNILGLSMVLLHKDVISPKVVADWQAKGVRVMAWTVNHPIDKQYFAKTLKITYLTDTLTGESTVHSNSLE</sequence>
<dbReference type="Gene3D" id="3.20.20.190">
    <property type="entry name" value="Phosphatidylinositol (PI) phosphodiesterase"/>
    <property type="match status" value="1"/>
</dbReference>
<proteinExistence type="predicted"/>
<evidence type="ECO:0000313" key="5">
    <source>
        <dbReference type="Proteomes" id="UP000327044"/>
    </source>
</evidence>
<reference evidence="4 5" key="2">
    <citation type="journal article" date="2018" name="Elife">
        <title>Firefly genomes illuminate parallel origins of bioluminescence in beetles.</title>
        <authorList>
            <person name="Fallon T.R."/>
            <person name="Lower S.E."/>
            <person name="Chang C.H."/>
            <person name="Bessho-Uehara M."/>
            <person name="Martin G.J."/>
            <person name="Bewick A.J."/>
            <person name="Behringer M."/>
            <person name="Debat H.J."/>
            <person name="Wong I."/>
            <person name="Day J.C."/>
            <person name="Suvorov A."/>
            <person name="Silva C.J."/>
            <person name="Stanger-Hall K.F."/>
            <person name="Hall D.W."/>
            <person name="Schmitz R.J."/>
            <person name="Nelson D.R."/>
            <person name="Lewis S.M."/>
            <person name="Shigenobu S."/>
            <person name="Bybee S.M."/>
            <person name="Larracuente A.M."/>
            <person name="Oba Y."/>
            <person name="Weng J.K."/>
        </authorList>
    </citation>
    <scope>NUCLEOTIDE SEQUENCE [LARGE SCALE GENOMIC DNA]</scope>
    <source>
        <strain evidence="4">1611_PpyrPB1</strain>
        <tissue evidence="4">Whole body</tissue>
    </source>
</reference>
<dbReference type="InParanoid" id="A0A1Y1N414"/>
<reference evidence="4" key="3">
    <citation type="submission" date="2019-08" db="EMBL/GenBank/DDBJ databases">
        <authorList>
            <consortium name="Photinus pyralis genome working group"/>
            <person name="Fallon T.R."/>
            <person name="Sander Lower S.E."/>
            <person name="Weng J.-K."/>
        </authorList>
    </citation>
    <scope>NUCLEOTIDE SEQUENCE</scope>
    <source>
        <strain evidence="4">1611_PpyrPB1</strain>
        <tissue evidence="4">Whole body</tissue>
    </source>
</reference>
<keyword evidence="1" id="KW-0812">Transmembrane</keyword>
<dbReference type="EMBL" id="VVIM01000002">
    <property type="protein sequence ID" value="KAB0801948.1"/>
    <property type="molecule type" value="Genomic_DNA"/>
</dbReference>
<evidence type="ECO:0000256" key="1">
    <source>
        <dbReference type="SAM" id="Phobius"/>
    </source>
</evidence>
<name>A0A1Y1N414_PHOPY</name>
<dbReference type="GO" id="GO:0006644">
    <property type="term" value="P:phospholipid metabolic process"/>
    <property type="evidence" value="ECO:0007669"/>
    <property type="project" value="TreeGrafter"/>
</dbReference>
<dbReference type="PROSITE" id="PS51704">
    <property type="entry name" value="GP_PDE"/>
    <property type="match status" value="1"/>
</dbReference>
<dbReference type="AlphaFoldDB" id="A0A1Y1N414"/>
<dbReference type="PANTHER" id="PTHR46320:SF1">
    <property type="entry name" value="GLYCEROPHOSPHODIESTER PHOSPHODIESTERASE 1"/>
    <property type="match status" value="1"/>
</dbReference>
<organism evidence="3">
    <name type="scientific">Photinus pyralis</name>
    <name type="common">Common eastern firefly</name>
    <name type="synonym">Lampyris pyralis</name>
    <dbReference type="NCBI Taxonomy" id="7054"/>
    <lineage>
        <taxon>Eukaryota</taxon>
        <taxon>Metazoa</taxon>
        <taxon>Ecdysozoa</taxon>
        <taxon>Arthropoda</taxon>
        <taxon>Hexapoda</taxon>
        <taxon>Insecta</taxon>
        <taxon>Pterygota</taxon>
        <taxon>Neoptera</taxon>
        <taxon>Endopterygota</taxon>
        <taxon>Coleoptera</taxon>
        <taxon>Polyphaga</taxon>
        <taxon>Elateriformia</taxon>
        <taxon>Elateroidea</taxon>
        <taxon>Lampyridae</taxon>
        <taxon>Lampyrinae</taxon>
        <taxon>Photinus</taxon>
    </lineage>
</organism>